<dbReference type="Proteomes" id="UP000595140">
    <property type="component" value="Unassembled WGS sequence"/>
</dbReference>
<name>A0A484LS28_9ASTE</name>
<evidence type="ECO:0000256" key="1">
    <source>
        <dbReference type="SAM" id="Coils"/>
    </source>
</evidence>
<feature type="compositionally biased region" description="Polar residues" evidence="2">
    <location>
        <begin position="252"/>
        <end position="264"/>
    </location>
</feature>
<reference evidence="4 5" key="1">
    <citation type="submission" date="2018-04" db="EMBL/GenBank/DDBJ databases">
        <authorList>
            <person name="Vogel A."/>
        </authorList>
    </citation>
    <scope>NUCLEOTIDE SEQUENCE [LARGE SCALE GENOMIC DNA]</scope>
</reference>
<sequence>MSSFDSQGISSLDAYASEESSTSSSSTRSSLSGSKPWSVPNTTVPEPQPVNQLPGQVFQERDEPVDDEPAPYDPDNESYEELVNRLEAASYFPLPTSYPSDIYPHVSKIAQNKARRNLPEEYVLEFDPRWPNIIEPHRDDRIGFHIISLESGTVFPLCPLLVELCQCFKILPGQITPNAHRFLNAFVNICVELKIDPSLRLFLFLFEVLPDMNFRSFTIPKKTGGPSTSAPKTVPVRQEPVEIHSEEGTPPTGKTGQAGKTTVNPPLDKGKGKVRTKHAATTHPSAKRRRGENAPATESLEELWVKMGQKLKEVIFARHFFLNLLLVCRTNRYIFVLQMSEVGPDVLEQLANDSPSRSPQLEEKLKRSEAHNQELPDLTTLQLEEMDNLSRMAGAAQDEILRLKEENLKLMEDLDSKE</sequence>
<feature type="compositionally biased region" description="Basic residues" evidence="2">
    <location>
        <begin position="272"/>
        <end position="290"/>
    </location>
</feature>
<dbReference type="EMBL" id="OOIL02001901">
    <property type="protein sequence ID" value="VFQ79084.1"/>
    <property type="molecule type" value="Genomic_DNA"/>
</dbReference>
<evidence type="ECO:0000313" key="4">
    <source>
        <dbReference type="EMBL" id="VFQ79084.1"/>
    </source>
</evidence>
<dbReference type="AlphaFoldDB" id="A0A484LS28"/>
<feature type="region of interest" description="Disordered" evidence="2">
    <location>
        <begin position="1"/>
        <end position="76"/>
    </location>
</feature>
<evidence type="ECO:0000259" key="3">
    <source>
        <dbReference type="Pfam" id="PF04195"/>
    </source>
</evidence>
<feature type="compositionally biased region" description="Acidic residues" evidence="2">
    <location>
        <begin position="63"/>
        <end position="76"/>
    </location>
</feature>
<organism evidence="4 5">
    <name type="scientific">Cuscuta campestris</name>
    <dbReference type="NCBI Taxonomy" id="132261"/>
    <lineage>
        <taxon>Eukaryota</taxon>
        <taxon>Viridiplantae</taxon>
        <taxon>Streptophyta</taxon>
        <taxon>Embryophyta</taxon>
        <taxon>Tracheophyta</taxon>
        <taxon>Spermatophyta</taxon>
        <taxon>Magnoliopsida</taxon>
        <taxon>eudicotyledons</taxon>
        <taxon>Gunneridae</taxon>
        <taxon>Pentapetalae</taxon>
        <taxon>asterids</taxon>
        <taxon>lamiids</taxon>
        <taxon>Solanales</taxon>
        <taxon>Convolvulaceae</taxon>
        <taxon>Cuscuteae</taxon>
        <taxon>Cuscuta</taxon>
        <taxon>Cuscuta subgen. Grammica</taxon>
        <taxon>Cuscuta sect. Cleistogrammica</taxon>
    </lineage>
</organism>
<feature type="compositionally biased region" description="Polar residues" evidence="2">
    <location>
        <begin position="39"/>
        <end position="54"/>
    </location>
</feature>
<dbReference type="Pfam" id="PF04195">
    <property type="entry name" value="Transposase_28"/>
    <property type="match status" value="1"/>
</dbReference>
<dbReference type="OrthoDB" id="671678at2759"/>
<feature type="coiled-coil region" evidence="1">
    <location>
        <begin position="386"/>
        <end position="413"/>
    </location>
</feature>
<keyword evidence="1" id="KW-0175">Coiled coil</keyword>
<proteinExistence type="predicted"/>
<feature type="domain" description="Transposase (putative) gypsy type" evidence="3">
    <location>
        <begin position="148"/>
        <end position="208"/>
    </location>
</feature>
<evidence type="ECO:0000313" key="5">
    <source>
        <dbReference type="Proteomes" id="UP000595140"/>
    </source>
</evidence>
<feature type="compositionally biased region" description="Polar residues" evidence="2">
    <location>
        <begin position="1"/>
        <end position="10"/>
    </location>
</feature>
<gene>
    <name evidence="4" type="ORF">CCAM_LOCUS20860</name>
</gene>
<accession>A0A484LS28</accession>
<protein>
    <recommendedName>
        <fullName evidence="3">Transposase (putative) gypsy type domain-containing protein</fullName>
    </recommendedName>
</protein>
<keyword evidence="5" id="KW-1185">Reference proteome</keyword>
<dbReference type="InterPro" id="IPR007321">
    <property type="entry name" value="Transposase_28"/>
</dbReference>
<evidence type="ECO:0000256" key="2">
    <source>
        <dbReference type="SAM" id="MobiDB-lite"/>
    </source>
</evidence>
<feature type="region of interest" description="Disordered" evidence="2">
    <location>
        <begin position="220"/>
        <end position="296"/>
    </location>
</feature>
<feature type="compositionally biased region" description="Low complexity" evidence="2">
    <location>
        <begin position="17"/>
        <end position="34"/>
    </location>
</feature>